<keyword evidence="3" id="KW-1185">Reference proteome</keyword>
<accession>A0ABP0VA32</accession>
<organism evidence="2 3">
    <name type="scientific">Sphagnum jensenii</name>
    <dbReference type="NCBI Taxonomy" id="128206"/>
    <lineage>
        <taxon>Eukaryota</taxon>
        <taxon>Viridiplantae</taxon>
        <taxon>Streptophyta</taxon>
        <taxon>Embryophyta</taxon>
        <taxon>Bryophyta</taxon>
        <taxon>Sphagnophytina</taxon>
        <taxon>Sphagnopsida</taxon>
        <taxon>Sphagnales</taxon>
        <taxon>Sphagnaceae</taxon>
        <taxon>Sphagnum</taxon>
    </lineage>
</organism>
<keyword evidence="1" id="KW-0732">Signal</keyword>
<gene>
    <name evidence="2" type="ORF">CSSPJE1EN1_LOCUS26224</name>
</gene>
<protein>
    <recommendedName>
        <fullName evidence="4">Secreted protein</fullName>
    </recommendedName>
</protein>
<evidence type="ECO:0000313" key="2">
    <source>
        <dbReference type="EMBL" id="CAK9250846.1"/>
    </source>
</evidence>
<evidence type="ECO:0000256" key="1">
    <source>
        <dbReference type="SAM" id="SignalP"/>
    </source>
</evidence>
<feature type="signal peptide" evidence="1">
    <location>
        <begin position="1"/>
        <end position="18"/>
    </location>
</feature>
<evidence type="ECO:0008006" key="4">
    <source>
        <dbReference type="Google" id="ProtNLM"/>
    </source>
</evidence>
<comment type="caution">
    <text evidence="2">The sequence shown here is derived from an EMBL/GenBank/DDBJ whole genome shotgun (WGS) entry which is preliminary data.</text>
</comment>
<evidence type="ECO:0000313" key="3">
    <source>
        <dbReference type="Proteomes" id="UP001497444"/>
    </source>
</evidence>
<dbReference type="Proteomes" id="UP001497444">
    <property type="component" value="Unassembled WGS sequence"/>
</dbReference>
<reference evidence="2" key="1">
    <citation type="submission" date="2024-02" db="EMBL/GenBank/DDBJ databases">
        <authorList>
            <consortium name="ELIXIR-Norway"/>
            <consortium name="Elixir Norway"/>
        </authorList>
    </citation>
    <scope>NUCLEOTIDE SEQUENCE</scope>
</reference>
<dbReference type="EMBL" id="CAXAQS010000254">
    <property type="protein sequence ID" value="CAK9250846.1"/>
    <property type="molecule type" value="Genomic_DNA"/>
</dbReference>
<name>A0ABP0VA32_9BRYO</name>
<proteinExistence type="predicted"/>
<feature type="chain" id="PRO_5046061286" description="Secreted protein" evidence="1">
    <location>
        <begin position="19"/>
        <end position="79"/>
    </location>
</feature>
<sequence>MGFAIAMVAAIALEITSAAHVNCLALVLRIHANQAVLAFPEFTIYRAFNRPTISVSVIVDSPVSSVNLQHQNLAYRFLA</sequence>